<name>A0A3A8EMT5_9GAMM</name>
<keyword evidence="1" id="KW-0812">Transmembrane</keyword>
<feature type="transmembrane region" description="Helical" evidence="1">
    <location>
        <begin position="145"/>
        <end position="167"/>
    </location>
</feature>
<organism evidence="2 3">
    <name type="scientific">Acinetobacter guerrae</name>
    <dbReference type="NCBI Taxonomy" id="1843371"/>
    <lineage>
        <taxon>Bacteria</taxon>
        <taxon>Pseudomonadati</taxon>
        <taxon>Pseudomonadota</taxon>
        <taxon>Gammaproteobacteria</taxon>
        <taxon>Moraxellales</taxon>
        <taxon>Moraxellaceae</taxon>
        <taxon>Acinetobacter</taxon>
    </lineage>
</organism>
<feature type="transmembrane region" description="Helical" evidence="1">
    <location>
        <begin position="12"/>
        <end position="36"/>
    </location>
</feature>
<dbReference type="AlphaFoldDB" id="A0A3A8EMT5"/>
<keyword evidence="1" id="KW-0472">Membrane</keyword>
<dbReference type="PANTHER" id="PTHR40115">
    <property type="entry name" value="INNER MEMBRANE PROTEIN WITH PEPSY TM HELIX"/>
    <property type="match status" value="1"/>
</dbReference>
<dbReference type="Pfam" id="PF16357">
    <property type="entry name" value="PepSY_TM_like_2"/>
    <property type="match status" value="1"/>
</dbReference>
<protein>
    <recommendedName>
        <fullName evidence="4">Peptidase</fullName>
    </recommendedName>
</protein>
<dbReference type="PANTHER" id="PTHR40115:SF1">
    <property type="entry name" value="INNER MEMBRANE PROTEIN WITH PEPSY TM HELIX"/>
    <property type="match status" value="1"/>
</dbReference>
<feature type="transmembrane region" description="Helical" evidence="1">
    <location>
        <begin position="174"/>
        <end position="195"/>
    </location>
</feature>
<dbReference type="InterPro" id="IPR032307">
    <property type="entry name" value="PepSY_TM-like_2"/>
</dbReference>
<accession>A0A3A8EMT5</accession>
<evidence type="ECO:0000256" key="1">
    <source>
        <dbReference type="SAM" id="Phobius"/>
    </source>
</evidence>
<evidence type="ECO:0000313" key="2">
    <source>
        <dbReference type="EMBL" id="RKG36202.1"/>
    </source>
</evidence>
<dbReference type="RefSeq" id="WP_120368675.1">
    <property type="nucleotide sequence ID" value="NZ_BKYM01000002.1"/>
</dbReference>
<comment type="caution">
    <text evidence="2">The sequence shown here is derived from an EMBL/GenBank/DDBJ whole genome shotgun (WGS) entry which is preliminary data.</text>
</comment>
<keyword evidence="3" id="KW-1185">Reference proteome</keyword>
<gene>
    <name evidence="2" type="ORF">D7V21_00990</name>
</gene>
<reference evidence="2 3" key="1">
    <citation type="submission" date="2018-09" db="EMBL/GenBank/DDBJ databases">
        <title>The draft genome of Acinetobacter spp. strains.</title>
        <authorList>
            <person name="Qin J."/>
            <person name="Feng Y."/>
            <person name="Zong Z."/>
        </authorList>
    </citation>
    <scope>NUCLEOTIDE SEQUENCE [LARGE SCALE GENOMIC DNA]</scope>
    <source>
        <strain evidence="2 3">WCHAc060096</strain>
    </source>
</reference>
<evidence type="ECO:0008006" key="4">
    <source>
        <dbReference type="Google" id="ProtNLM"/>
    </source>
</evidence>
<proteinExistence type="predicted"/>
<sequence>MYQRRDFYRHARYVHGWLSAFAFLVLIFFALTGLFLNNPDWFKSSAQEQTHQLTIPHDVLDRIQHQENPSMALLDYIRQKQSIVGRYRSSEVLDDEVMIRLESPAGTTDISVLLDTGDAEITQKSATLVSVLNDLHRGKNVGTSWHWLIDISAILILLLSLAGYILFLSIKTRLVTHLLLTAISLAVLILLVWFAV</sequence>
<keyword evidence="1" id="KW-1133">Transmembrane helix</keyword>
<evidence type="ECO:0000313" key="3">
    <source>
        <dbReference type="Proteomes" id="UP000269001"/>
    </source>
</evidence>
<dbReference type="EMBL" id="RAXU01000001">
    <property type="protein sequence ID" value="RKG36202.1"/>
    <property type="molecule type" value="Genomic_DNA"/>
</dbReference>
<dbReference type="Proteomes" id="UP000269001">
    <property type="component" value="Unassembled WGS sequence"/>
</dbReference>